<dbReference type="PANTHER" id="PTHR46093">
    <property type="entry name" value="ACYL-COA-BINDING DOMAIN-CONTAINING PROTEIN 5"/>
    <property type="match status" value="1"/>
</dbReference>
<proteinExistence type="predicted"/>
<name>A0A397SVX5_9GLOM</name>
<evidence type="ECO:0000256" key="1">
    <source>
        <dbReference type="ARBA" id="ARBA00022441"/>
    </source>
</evidence>
<dbReference type="Pfam" id="PF24681">
    <property type="entry name" value="Kelch_KLHDC2_KLHL20_DRC7"/>
    <property type="match status" value="1"/>
</dbReference>
<sequence>MNIVVYGAHFIPRPRVGQAAVLVEDKIYYIGGINSNESESGPSDFFYLSSMDLFWIDLQSQGVNIPYTAWHTANIGGINEDYIFIIGGVHFNELNTNYIYRFNTKTNAIDIPVIQGKAPIMRRGVDSVSYEGKIYMFGGQIGSDNNAVFPNNLFDILDTVNLNWQVGSLVNSPINRSYYTATLVDGVIYYIGGISGLNFYPMTEIYQYDIVGNTWSLKTATAVDLETIPGSRIGHSAVLVLNSKIVVYGGTYYNNDTPYDVPAKNTMVVLDTNTLVWSIPQLNDINVPKLTAHSATIQFGGMMTIAFGNYADKPNIDDRSNKLIYTFFFYPDIVRWMDQPLDTQKYINISQIPTPPDNFTPPSH</sequence>
<keyword evidence="2" id="KW-0677">Repeat</keyword>
<comment type="caution">
    <text evidence="3">The sequence shown here is derived from an EMBL/GenBank/DDBJ whole genome shotgun (WGS) entry which is preliminary data.</text>
</comment>
<keyword evidence="1" id="KW-0880">Kelch repeat</keyword>
<accession>A0A397SVX5</accession>
<dbReference type="Gene3D" id="2.120.10.80">
    <property type="entry name" value="Kelch-type beta propeller"/>
    <property type="match status" value="2"/>
</dbReference>
<gene>
    <name evidence="3" type="ORF">C1645_823485</name>
</gene>
<keyword evidence="4" id="KW-1185">Reference proteome</keyword>
<evidence type="ECO:0000256" key="2">
    <source>
        <dbReference type="ARBA" id="ARBA00022737"/>
    </source>
</evidence>
<dbReference type="EMBL" id="QKYT01000184">
    <property type="protein sequence ID" value="RIA90350.1"/>
    <property type="molecule type" value="Genomic_DNA"/>
</dbReference>
<dbReference type="Proteomes" id="UP000265703">
    <property type="component" value="Unassembled WGS sequence"/>
</dbReference>
<dbReference type="OrthoDB" id="45365at2759"/>
<evidence type="ECO:0000313" key="4">
    <source>
        <dbReference type="Proteomes" id="UP000265703"/>
    </source>
</evidence>
<organism evidence="3 4">
    <name type="scientific">Glomus cerebriforme</name>
    <dbReference type="NCBI Taxonomy" id="658196"/>
    <lineage>
        <taxon>Eukaryota</taxon>
        <taxon>Fungi</taxon>
        <taxon>Fungi incertae sedis</taxon>
        <taxon>Mucoromycota</taxon>
        <taxon>Glomeromycotina</taxon>
        <taxon>Glomeromycetes</taxon>
        <taxon>Glomerales</taxon>
        <taxon>Glomeraceae</taxon>
        <taxon>Glomus</taxon>
    </lineage>
</organism>
<evidence type="ECO:0000313" key="3">
    <source>
        <dbReference type="EMBL" id="RIA90350.1"/>
    </source>
</evidence>
<dbReference type="AlphaFoldDB" id="A0A397SVX5"/>
<protein>
    <recommendedName>
        <fullName evidence="5">Galactose oxidase</fullName>
    </recommendedName>
</protein>
<dbReference type="InterPro" id="IPR011043">
    <property type="entry name" value="Gal_Oxase/kelch_b-propeller"/>
</dbReference>
<dbReference type="InterPro" id="IPR015915">
    <property type="entry name" value="Kelch-typ_b-propeller"/>
</dbReference>
<evidence type="ECO:0008006" key="5">
    <source>
        <dbReference type="Google" id="ProtNLM"/>
    </source>
</evidence>
<reference evidence="3 4" key="1">
    <citation type="submission" date="2018-06" db="EMBL/GenBank/DDBJ databases">
        <title>Comparative genomics reveals the genomic features of Rhizophagus irregularis, R. cerebriforme, R. diaphanum and Gigaspora rosea, and their symbiotic lifestyle signature.</title>
        <authorList>
            <person name="Morin E."/>
            <person name="San Clemente H."/>
            <person name="Chen E.C.H."/>
            <person name="De La Providencia I."/>
            <person name="Hainaut M."/>
            <person name="Kuo A."/>
            <person name="Kohler A."/>
            <person name="Murat C."/>
            <person name="Tang N."/>
            <person name="Roy S."/>
            <person name="Loubradou J."/>
            <person name="Henrissat B."/>
            <person name="Grigoriev I.V."/>
            <person name="Corradi N."/>
            <person name="Roux C."/>
            <person name="Martin F.M."/>
        </authorList>
    </citation>
    <scope>NUCLEOTIDE SEQUENCE [LARGE SCALE GENOMIC DNA]</scope>
    <source>
        <strain evidence="3 4">DAOM 227022</strain>
    </source>
</reference>
<dbReference type="SUPFAM" id="SSF50965">
    <property type="entry name" value="Galactose oxidase, central domain"/>
    <property type="match status" value="1"/>
</dbReference>
<dbReference type="PANTHER" id="PTHR46093:SF18">
    <property type="entry name" value="FIBRONECTIN TYPE-III DOMAIN-CONTAINING PROTEIN"/>
    <property type="match status" value="1"/>
</dbReference>